<dbReference type="Pfam" id="PF00206">
    <property type="entry name" value="Lyase_1"/>
    <property type="match status" value="1"/>
</dbReference>
<dbReference type="InterPro" id="IPR000362">
    <property type="entry name" value="Fumarate_lyase_fam"/>
</dbReference>
<evidence type="ECO:0000256" key="2">
    <source>
        <dbReference type="ARBA" id="ARBA00034772"/>
    </source>
</evidence>
<evidence type="ECO:0000256" key="3">
    <source>
        <dbReference type="SAM" id="MobiDB-lite"/>
    </source>
</evidence>
<proteinExistence type="inferred from homology"/>
<dbReference type="InterPro" id="IPR022761">
    <property type="entry name" value="Fumarate_lyase_N"/>
</dbReference>
<dbReference type="PANTHER" id="PTHR43172:SF2">
    <property type="entry name" value="ADENYLOSUCCINATE LYASE C-TERMINAL DOMAIN-CONTAINING PROTEIN"/>
    <property type="match status" value="1"/>
</dbReference>
<gene>
    <name evidence="5" type="ORF">G3T38_05780</name>
</gene>
<keyword evidence="6" id="KW-1185">Reference proteome</keyword>
<keyword evidence="1" id="KW-0456">Lyase</keyword>
<evidence type="ECO:0000313" key="6">
    <source>
        <dbReference type="Proteomes" id="UP000468687"/>
    </source>
</evidence>
<dbReference type="InterPro" id="IPR024083">
    <property type="entry name" value="Fumarase/histidase_N"/>
</dbReference>
<dbReference type="Gene3D" id="1.10.275.10">
    <property type="entry name" value="Fumarase/aspartase (N-terminal domain)"/>
    <property type="match status" value="1"/>
</dbReference>
<dbReference type="EMBL" id="JAAGXA010000003">
    <property type="protein sequence ID" value="NEN77783.1"/>
    <property type="molecule type" value="Genomic_DNA"/>
</dbReference>
<protein>
    <submittedName>
        <fullName evidence="5">3-carboxy-cis,cis-muconate cycloisomerase</fullName>
    </submittedName>
</protein>
<name>A0A6P0HGM0_9ACTN</name>
<dbReference type="GO" id="GO:0016853">
    <property type="term" value="F:isomerase activity"/>
    <property type="evidence" value="ECO:0007669"/>
    <property type="project" value="UniProtKB-KW"/>
</dbReference>
<keyword evidence="5" id="KW-0413">Isomerase</keyword>
<reference evidence="5 6" key="1">
    <citation type="journal article" date="2014" name="Int. J. Syst. Evol. Microbiol.">
        <title>Nocardioides zeae sp. nov., isolated from the stem of Zea mays.</title>
        <authorList>
            <person name="Glaeser S.P."/>
            <person name="McInroy J.A."/>
            <person name="Busse H.J."/>
            <person name="Kampfer P."/>
        </authorList>
    </citation>
    <scope>NUCLEOTIDE SEQUENCE [LARGE SCALE GENOMIC DNA]</scope>
    <source>
        <strain evidence="5 6">JCM 30728</strain>
    </source>
</reference>
<dbReference type="PRINTS" id="PR00145">
    <property type="entry name" value="ARGSUCLYASE"/>
</dbReference>
<evidence type="ECO:0000259" key="4">
    <source>
        <dbReference type="Pfam" id="PF00206"/>
    </source>
</evidence>
<comment type="similarity">
    <text evidence="2">Belongs to the class-II fumarase/aspartase family.</text>
</comment>
<organism evidence="5 6">
    <name type="scientific">Nocardioides zeae</name>
    <dbReference type="NCBI Taxonomy" id="1457234"/>
    <lineage>
        <taxon>Bacteria</taxon>
        <taxon>Bacillati</taxon>
        <taxon>Actinomycetota</taxon>
        <taxon>Actinomycetes</taxon>
        <taxon>Propionibacteriales</taxon>
        <taxon>Nocardioidaceae</taxon>
        <taxon>Nocardioides</taxon>
    </lineage>
</organism>
<dbReference type="GO" id="GO:0016829">
    <property type="term" value="F:lyase activity"/>
    <property type="evidence" value="ECO:0007669"/>
    <property type="project" value="UniProtKB-KW"/>
</dbReference>
<dbReference type="Gene3D" id="1.20.200.10">
    <property type="entry name" value="Fumarase/aspartase (Central domain)"/>
    <property type="match status" value="1"/>
</dbReference>
<dbReference type="PANTHER" id="PTHR43172">
    <property type="entry name" value="ADENYLOSUCCINATE LYASE"/>
    <property type="match status" value="1"/>
</dbReference>
<comment type="caution">
    <text evidence="5">The sequence shown here is derived from an EMBL/GenBank/DDBJ whole genome shotgun (WGS) entry which is preliminary data.</text>
</comment>
<dbReference type="RefSeq" id="WP_163771147.1">
    <property type="nucleotide sequence ID" value="NZ_JAAGXA010000003.1"/>
</dbReference>
<dbReference type="AlphaFoldDB" id="A0A6P0HGM0"/>
<dbReference type="InterPro" id="IPR008948">
    <property type="entry name" value="L-Aspartase-like"/>
</dbReference>
<feature type="domain" description="Fumarate lyase N-terminal" evidence="4">
    <location>
        <begin position="92"/>
        <end position="307"/>
    </location>
</feature>
<dbReference type="SUPFAM" id="SSF48557">
    <property type="entry name" value="L-aspartase-like"/>
    <property type="match status" value="1"/>
</dbReference>
<dbReference type="PRINTS" id="PR00149">
    <property type="entry name" value="FUMRATELYASE"/>
</dbReference>
<sequence>MSDLFWPGDERAGALFADSALLEGMVALEAAWSAGLVAHGLAPRGVAVSADELLELLDGSDVARITLDAEGGGNPVIPLVSTLRNRLVEAGREETAQWLHQGLSSQDVVDTALMLCAGTALRRLEIELGTQAQALDALAGAHRGTVMVGRTLTQHAVPITFGLKASGWLAGVEDARASVAFAHSVLPAQVGGAAGTLAVTVELGRRRGLRDPEGVTLALARETAAALGLAPAAPWHTTRFPVTRVGDALATASSAMGRIAADVLTLARPEVAEVAEPVGTGRGGSSTIPQKQNPVLAVLVRRAAITAPGLASTLHTAAAFANDERPDGAWHAEWATLRDLARRTVVAAAHTSELVAGLQVDVVAMRERARGAGALLAERDAVRGLVDADGTGRDNAADGGDPSSYLGITDRIVQNRTRP</sequence>
<feature type="region of interest" description="Disordered" evidence="3">
    <location>
        <begin position="387"/>
        <end position="419"/>
    </location>
</feature>
<evidence type="ECO:0000313" key="5">
    <source>
        <dbReference type="EMBL" id="NEN77783.1"/>
    </source>
</evidence>
<dbReference type="Proteomes" id="UP000468687">
    <property type="component" value="Unassembled WGS sequence"/>
</dbReference>
<accession>A0A6P0HGM0</accession>
<evidence type="ECO:0000256" key="1">
    <source>
        <dbReference type="ARBA" id="ARBA00023239"/>
    </source>
</evidence>